<dbReference type="AlphaFoldDB" id="A0A6J4U188"/>
<proteinExistence type="predicted"/>
<organism evidence="2">
    <name type="scientific">uncultured Thermomicrobiales bacterium</name>
    <dbReference type="NCBI Taxonomy" id="1645740"/>
    <lineage>
        <taxon>Bacteria</taxon>
        <taxon>Pseudomonadati</taxon>
        <taxon>Thermomicrobiota</taxon>
        <taxon>Thermomicrobia</taxon>
        <taxon>Thermomicrobiales</taxon>
        <taxon>environmental samples</taxon>
    </lineage>
</organism>
<feature type="non-terminal residue" evidence="2">
    <location>
        <position position="1"/>
    </location>
</feature>
<evidence type="ECO:0000256" key="1">
    <source>
        <dbReference type="SAM" id="MobiDB-lite"/>
    </source>
</evidence>
<feature type="compositionally biased region" description="Basic and acidic residues" evidence="1">
    <location>
        <begin position="63"/>
        <end position="74"/>
    </location>
</feature>
<evidence type="ECO:0000313" key="2">
    <source>
        <dbReference type="EMBL" id="CAA9537685.1"/>
    </source>
</evidence>
<name>A0A6J4U188_9BACT</name>
<feature type="non-terminal residue" evidence="2">
    <location>
        <position position="114"/>
    </location>
</feature>
<feature type="compositionally biased region" description="Basic and acidic residues" evidence="1">
    <location>
        <begin position="32"/>
        <end position="45"/>
    </location>
</feature>
<sequence>VAVPAEAQDRCMPGERIAGPGREQGDDDDDHDHDHRHGHDLRQADRLPLPRAGPSGRRRRLRDRGLDQPRPPDRVRRRQRPGQRPDRRGAGRGRAAGAGRDLARRLLRRLLAGV</sequence>
<feature type="region of interest" description="Disordered" evidence="1">
    <location>
        <begin position="1"/>
        <end position="100"/>
    </location>
</feature>
<gene>
    <name evidence="2" type="ORF">AVDCRST_MAG73-1578</name>
</gene>
<accession>A0A6J4U188</accession>
<protein>
    <submittedName>
        <fullName evidence="2">Uncharacterized protein</fullName>
    </submittedName>
</protein>
<reference evidence="2" key="1">
    <citation type="submission" date="2020-02" db="EMBL/GenBank/DDBJ databases">
        <authorList>
            <person name="Meier V. D."/>
        </authorList>
    </citation>
    <scope>NUCLEOTIDE SEQUENCE</scope>
    <source>
        <strain evidence="2">AVDCRST_MAG73</strain>
    </source>
</reference>
<dbReference type="EMBL" id="CADCWE010000096">
    <property type="protein sequence ID" value="CAA9537685.1"/>
    <property type="molecule type" value="Genomic_DNA"/>
</dbReference>
<feature type="compositionally biased region" description="Low complexity" evidence="1">
    <location>
        <begin position="46"/>
        <end position="55"/>
    </location>
</feature>